<name>A0A0D7ANI4_9AGAR</name>
<evidence type="ECO:0000313" key="3">
    <source>
        <dbReference type="Proteomes" id="UP000054144"/>
    </source>
</evidence>
<feature type="compositionally biased region" description="Polar residues" evidence="1">
    <location>
        <begin position="250"/>
        <end position="262"/>
    </location>
</feature>
<proteinExistence type="predicted"/>
<feature type="region of interest" description="Disordered" evidence="1">
    <location>
        <begin position="367"/>
        <end position="395"/>
    </location>
</feature>
<feature type="compositionally biased region" description="Low complexity" evidence="1">
    <location>
        <begin position="34"/>
        <end position="43"/>
    </location>
</feature>
<feature type="region of interest" description="Disordered" evidence="1">
    <location>
        <begin position="211"/>
        <end position="298"/>
    </location>
</feature>
<dbReference type="AlphaFoldDB" id="A0A0D7ANI4"/>
<reference evidence="2 3" key="1">
    <citation type="journal article" date="2015" name="Fungal Genet. Biol.">
        <title>Evolution of novel wood decay mechanisms in Agaricales revealed by the genome sequences of Fistulina hepatica and Cylindrobasidium torrendii.</title>
        <authorList>
            <person name="Floudas D."/>
            <person name="Held B.W."/>
            <person name="Riley R."/>
            <person name="Nagy L.G."/>
            <person name="Koehler G."/>
            <person name="Ransdell A.S."/>
            <person name="Younus H."/>
            <person name="Chow J."/>
            <person name="Chiniquy J."/>
            <person name="Lipzen A."/>
            <person name="Tritt A."/>
            <person name="Sun H."/>
            <person name="Haridas S."/>
            <person name="LaButti K."/>
            <person name="Ohm R.A."/>
            <person name="Kues U."/>
            <person name="Blanchette R.A."/>
            <person name="Grigoriev I.V."/>
            <person name="Minto R.E."/>
            <person name="Hibbett D.S."/>
        </authorList>
    </citation>
    <scope>NUCLEOTIDE SEQUENCE [LARGE SCALE GENOMIC DNA]</scope>
    <source>
        <strain evidence="2 3">ATCC 64428</strain>
    </source>
</reference>
<feature type="compositionally biased region" description="Low complexity" evidence="1">
    <location>
        <begin position="218"/>
        <end position="229"/>
    </location>
</feature>
<accession>A0A0D7ANI4</accession>
<feature type="region of interest" description="Disordered" evidence="1">
    <location>
        <begin position="1"/>
        <end position="43"/>
    </location>
</feature>
<evidence type="ECO:0000256" key="1">
    <source>
        <dbReference type="SAM" id="MobiDB-lite"/>
    </source>
</evidence>
<sequence length="421" mass="43377">MSIDPAHTFSTRKSPSTSRRSSGQFLSGMSVPGSPSSAHSASSAIFERDIESILSPSSPHHINPHLIPRAKATEQLEQSVPSVLDSAAAVLAEVHVSAISPSVLSPAFAVEPHGDDITVEIASPVAPGSMSPVSAAGSLQAQTSPIVASPMVLSRSPSPPGTATSLTVNPPQSAMAMSVVDPQSPVSAYFSPAGSSYGDDEYVREIEESVMEPRSCGVSVRSSAASVRSHPPTSPRGRQRELSPRPPSNFPRSISNSRNQGDARSSSPPPAEASEAVSSRSITISPPVTSPAASVASAGPVIGKASSTVSKRLSFLSYTDLLASTPSTTLPLSTFVGPSTVQTPQDPPHITALSLALSSSSVPSSRAASIFRGREGTREVNDIPSGNGAPSNRNSMLLPAEWEREGLGKGLEERLLGVASV</sequence>
<gene>
    <name evidence="2" type="ORF">FISHEDRAFT_69282</name>
</gene>
<keyword evidence="3" id="KW-1185">Reference proteome</keyword>
<protein>
    <submittedName>
        <fullName evidence="2">Uncharacterized protein</fullName>
    </submittedName>
</protein>
<feature type="compositionally biased region" description="Low complexity" evidence="1">
    <location>
        <begin position="272"/>
        <end position="298"/>
    </location>
</feature>
<feature type="compositionally biased region" description="Low complexity" evidence="1">
    <location>
        <begin position="8"/>
        <end position="22"/>
    </location>
</feature>
<organism evidence="2 3">
    <name type="scientific">Fistulina hepatica ATCC 64428</name>
    <dbReference type="NCBI Taxonomy" id="1128425"/>
    <lineage>
        <taxon>Eukaryota</taxon>
        <taxon>Fungi</taxon>
        <taxon>Dikarya</taxon>
        <taxon>Basidiomycota</taxon>
        <taxon>Agaricomycotina</taxon>
        <taxon>Agaricomycetes</taxon>
        <taxon>Agaricomycetidae</taxon>
        <taxon>Agaricales</taxon>
        <taxon>Fistulinaceae</taxon>
        <taxon>Fistulina</taxon>
    </lineage>
</organism>
<dbReference type="EMBL" id="KN881628">
    <property type="protein sequence ID" value="KIY53147.1"/>
    <property type="molecule type" value="Genomic_DNA"/>
</dbReference>
<dbReference type="OrthoDB" id="2563900at2759"/>
<feature type="compositionally biased region" description="Basic and acidic residues" evidence="1">
    <location>
        <begin position="372"/>
        <end position="381"/>
    </location>
</feature>
<evidence type="ECO:0000313" key="2">
    <source>
        <dbReference type="EMBL" id="KIY53147.1"/>
    </source>
</evidence>
<dbReference type="Proteomes" id="UP000054144">
    <property type="component" value="Unassembled WGS sequence"/>
</dbReference>